<dbReference type="Proteomes" id="UP000031512">
    <property type="component" value="Chromosome 1"/>
</dbReference>
<evidence type="ECO:0000256" key="2">
    <source>
        <dbReference type="ARBA" id="ARBA00008744"/>
    </source>
</evidence>
<dbReference type="RefSeq" id="XP_004829083.1">
    <property type="nucleotide sequence ID" value="XM_004829026.1"/>
</dbReference>
<keyword evidence="3" id="KW-0328">Glycosyltransferase</keyword>
<keyword evidence="6" id="KW-1133">Transmembrane helix</keyword>
<evidence type="ECO:0000313" key="9">
    <source>
        <dbReference type="Proteomes" id="UP000031512"/>
    </source>
</evidence>
<dbReference type="GO" id="GO:0000030">
    <property type="term" value="F:mannosyltransferase activity"/>
    <property type="evidence" value="ECO:0007669"/>
    <property type="project" value="TreeGrafter"/>
</dbReference>
<dbReference type="GO" id="GO:0005637">
    <property type="term" value="C:nuclear inner membrane"/>
    <property type="evidence" value="ECO:0007669"/>
    <property type="project" value="TreeGrafter"/>
</dbReference>
<keyword evidence="4" id="KW-0808">Transferase</keyword>
<keyword evidence="9" id="KW-1185">Reference proteome</keyword>
<dbReference type="PANTHER" id="PTHR31488">
    <property type="entry name" value="DPY-19-LIKE 1, LIKE (H. SAPIENS)"/>
    <property type="match status" value="1"/>
</dbReference>
<dbReference type="Pfam" id="PF10034">
    <property type="entry name" value="Dpy19"/>
    <property type="match status" value="1"/>
</dbReference>
<comment type="similarity">
    <text evidence="2">Belongs to the dpy-19 family.</text>
</comment>
<accession>L0AUZ6</accession>
<comment type="subcellular location">
    <subcellularLocation>
        <location evidence="1">Membrane</location>
        <topology evidence="1">Multi-pass membrane protein</topology>
    </subcellularLocation>
</comment>
<dbReference type="VEuPathDB" id="PiroplasmaDB:BEWA_022650"/>
<organism evidence="8 9">
    <name type="scientific">Theileria equi strain WA</name>
    <dbReference type="NCBI Taxonomy" id="1537102"/>
    <lineage>
        <taxon>Eukaryota</taxon>
        <taxon>Sar</taxon>
        <taxon>Alveolata</taxon>
        <taxon>Apicomplexa</taxon>
        <taxon>Aconoidasida</taxon>
        <taxon>Piroplasmida</taxon>
        <taxon>Theileriidae</taxon>
        <taxon>Theileria</taxon>
    </lineage>
</organism>
<evidence type="ECO:0000256" key="7">
    <source>
        <dbReference type="ARBA" id="ARBA00023136"/>
    </source>
</evidence>
<dbReference type="EMBL" id="CP001669">
    <property type="protein sequence ID" value="AFZ79417.1"/>
    <property type="molecule type" value="Genomic_DNA"/>
</dbReference>
<evidence type="ECO:0000256" key="3">
    <source>
        <dbReference type="ARBA" id="ARBA00022676"/>
    </source>
</evidence>
<evidence type="ECO:0000256" key="1">
    <source>
        <dbReference type="ARBA" id="ARBA00004141"/>
    </source>
</evidence>
<evidence type="ECO:0000256" key="4">
    <source>
        <dbReference type="ARBA" id="ARBA00022679"/>
    </source>
</evidence>
<dbReference type="InterPro" id="IPR018732">
    <property type="entry name" value="Dpy-19/Dpy-19-like"/>
</dbReference>
<evidence type="ECO:0000256" key="6">
    <source>
        <dbReference type="ARBA" id="ARBA00022989"/>
    </source>
</evidence>
<gene>
    <name evidence="8" type="ORF">BEWA_022650</name>
</gene>
<dbReference type="KEGG" id="beq:BEWA_022650"/>
<proteinExistence type="inferred from homology"/>
<evidence type="ECO:0000256" key="5">
    <source>
        <dbReference type="ARBA" id="ARBA00022692"/>
    </source>
</evidence>
<dbReference type="GeneID" id="15803278"/>
<dbReference type="AlphaFoldDB" id="L0AUZ6"/>
<dbReference type="PANTHER" id="PTHR31488:SF1">
    <property type="entry name" value="C-MANNOSYLTRANSFERASE DPY19L1"/>
    <property type="match status" value="1"/>
</dbReference>
<sequence length="384" mass="45506">MPLDELKKVPYGELYNNKESKQLVEWINGNLNQNEAILSDMPTSSIIRCATRNRVVINPQYEDYDIRKKTRFLYTLGDYADDKWFGEEMYQIYKCEYVVVPKKFCLIPNDETDAINKLLKSNDYTKYSQTAEHGDRLCNRLLMKTSTFDLLFSNGHYFIYKYNKDRVSRNDKLGTTNSFEAIKPWLSRCSSDPKCPQQIYSTFSFLNEHVNSQLAREILEYGIKTYSENLLMIRLYAEAMDYDLERYSVANKYYRKLIYKMGDECKSREDFLLLSQYLGFLLETKEGNHKEIKSIVELSSKCLDLQYKGEDSESLCLFSAQLLEISRTFKDQMTRPLAQKFWQKGLEYGRQNECFYKHYSKFNQNPPRKRDLFANFLFGKFQVP</sequence>
<keyword evidence="7" id="KW-0472">Membrane</keyword>
<name>L0AUZ6_THEEQ</name>
<dbReference type="OrthoDB" id="366038at2759"/>
<evidence type="ECO:0000313" key="8">
    <source>
        <dbReference type="EMBL" id="AFZ79417.1"/>
    </source>
</evidence>
<protein>
    <submittedName>
        <fullName evidence="8">Uncharacterized protein</fullName>
    </submittedName>
</protein>
<dbReference type="eggNOG" id="ENOG502QXDV">
    <property type="taxonomic scope" value="Eukaryota"/>
</dbReference>
<keyword evidence="5" id="KW-0812">Transmembrane</keyword>
<reference evidence="8 9" key="1">
    <citation type="journal article" date="2012" name="BMC Genomics">
        <title>Comparative genomic analysis and phylogenetic position of Theileria equi.</title>
        <authorList>
            <person name="Kappmeyer L.S."/>
            <person name="Thiagarajan M."/>
            <person name="Herndon D.R."/>
            <person name="Ramsay J.D."/>
            <person name="Caler E."/>
            <person name="Djikeng A."/>
            <person name="Gillespie J.J."/>
            <person name="Lau A.O."/>
            <person name="Roalson E.H."/>
            <person name="Silva J.C."/>
            <person name="Silva M.G."/>
            <person name="Suarez C.E."/>
            <person name="Ueti M.W."/>
            <person name="Nene V.M."/>
            <person name="Mealey R.H."/>
            <person name="Knowles D.P."/>
            <person name="Brayton K.A."/>
        </authorList>
    </citation>
    <scope>NUCLEOTIDE SEQUENCE [LARGE SCALE GENOMIC DNA]</scope>
    <source>
        <strain evidence="8 9">WA</strain>
    </source>
</reference>